<dbReference type="CDD" id="cd02966">
    <property type="entry name" value="TlpA_like_family"/>
    <property type="match status" value="1"/>
</dbReference>
<dbReference type="EMBL" id="JACIFF010000004">
    <property type="protein sequence ID" value="MBB4079185.1"/>
    <property type="molecule type" value="Genomic_DNA"/>
</dbReference>
<dbReference type="GO" id="GO:0016853">
    <property type="term" value="F:isomerase activity"/>
    <property type="evidence" value="ECO:0007669"/>
    <property type="project" value="UniProtKB-KW"/>
</dbReference>
<gene>
    <name evidence="3" type="ORF">GGR28_001805</name>
</gene>
<accession>A0A840E6E0</accession>
<dbReference type="PANTHER" id="PTHR42852:SF17">
    <property type="entry name" value="THIOREDOXIN-LIKE PROTEIN HI_1115"/>
    <property type="match status" value="1"/>
</dbReference>
<keyword evidence="3" id="KW-0413">Isomerase</keyword>
<dbReference type="PANTHER" id="PTHR42852">
    <property type="entry name" value="THIOL:DISULFIDE INTERCHANGE PROTEIN DSBE"/>
    <property type="match status" value="1"/>
</dbReference>
<evidence type="ECO:0000313" key="4">
    <source>
        <dbReference type="Proteomes" id="UP000576209"/>
    </source>
</evidence>
<protein>
    <submittedName>
        <fullName evidence="3">Thiol-disulfide isomerase/thioredoxin</fullName>
    </submittedName>
</protein>
<dbReference type="GO" id="GO:0016209">
    <property type="term" value="F:antioxidant activity"/>
    <property type="evidence" value="ECO:0007669"/>
    <property type="project" value="InterPro"/>
</dbReference>
<keyword evidence="4" id="KW-1185">Reference proteome</keyword>
<dbReference type="InterPro" id="IPR050553">
    <property type="entry name" value="Thioredoxin_ResA/DsbE_sf"/>
</dbReference>
<evidence type="ECO:0000256" key="1">
    <source>
        <dbReference type="ARBA" id="ARBA00023284"/>
    </source>
</evidence>
<keyword evidence="1" id="KW-0676">Redox-active center</keyword>
<dbReference type="InterPro" id="IPR013766">
    <property type="entry name" value="Thioredoxin_domain"/>
</dbReference>
<reference evidence="3 4" key="1">
    <citation type="submission" date="2020-08" db="EMBL/GenBank/DDBJ databases">
        <title>Genomic Encyclopedia of Type Strains, Phase IV (KMG-IV): sequencing the most valuable type-strain genomes for metagenomic binning, comparative biology and taxonomic classification.</title>
        <authorList>
            <person name="Goeker M."/>
        </authorList>
    </citation>
    <scope>NUCLEOTIDE SEQUENCE [LARGE SCALE GENOMIC DNA]</scope>
    <source>
        <strain evidence="3 4">DSM 105137</strain>
    </source>
</reference>
<dbReference type="Proteomes" id="UP000576209">
    <property type="component" value="Unassembled WGS sequence"/>
</dbReference>
<comment type="caution">
    <text evidence="3">The sequence shown here is derived from an EMBL/GenBank/DDBJ whole genome shotgun (WGS) entry which is preliminary data.</text>
</comment>
<dbReference type="AlphaFoldDB" id="A0A840E6E0"/>
<name>A0A840E6E0_9BACT</name>
<organism evidence="3 4">
    <name type="scientific">Neolewinella aquimaris</name>
    <dbReference type="NCBI Taxonomy" id="1835722"/>
    <lineage>
        <taxon>Bacteria</taxon>
        <taxon>Pseudomonadati</taxon>
        <taxon>Bacteroidota</taxon>
        <taxon>Saprospiria</taxon>
        <taxon>Saprospirales</taxon>
        <taxon>Lewinellaceae</taxon>
        <taxon>Neolewinella</taxon>
    </lineage>
</organism>
<dbReference type="PROSITE" id="PS00194">
    <property type="entry name" value="THIOREDOXIN_1"/>
    <property type="match status" value="1"/>
</dbReference>
<dbReference type="SUPFAM" id="SSF52833">
    <property type="entry name" value="Thioredoxin-like"/>
    <property type="match status" value="1"/>
</dbReference>
<dbReference type="Gene3D" id="3.40.30.10">
    <property type="entry name" value="Glutaredoxin"/>
    <property type="match status" value="1"/>
</dbReference>
<dbReference type="Pfam" id="PF00578">
    <property type="entry name" value="AhpC-TSA"/>
    <property type="match status" value="1"/>
</dbReference>
<dbReference type="PROSITE" id="PS51352">
    <property type="entry name" value="THIOREDOXIN_2"/>
    <property type="match status" value="1"/>
</dbReference>
<dbReference type="InterPro" id="IPR017937">
    <property type="entry name" value="Thioredoxin_CS"/>
</dbReference>
<dbReference type="InterPro" id="IPR000866">
    <property type="entry name" value="AhpC/TSA"/>
</dbReference>
<dbReference type="RefSeq" id="WP_183495442.1">
    <property type="nucleotide sequence ID" value="NZ_JACIFF010000004.1"/>
</dbReference>
<evidence type="ECO:0000313" key="3">
    <source>
        <dbReference type="EMBL" id="MBB4079185.1"/>
    </source>
</evidence>
<dbReference type="GO" id="GO:0016491">
    <property type="term" value="F:oxidoreductase activity"/>
    <property type="evidence" value="ECO:0007669"/>
    <property type="project" value="InterPro"/>
</dbReference>
<proteinExistence type="predicted"/>
<feature type="domain" description="Thioredoxin" evidence="2">
    <location>
        <begin position="54"/>
        <end position="203"/>
    </location>
</feature>
<evidence type="ECO:0000259" key="2">
    <source>
        <dbReference type="PROSITE" id="PS51352"/>
    </source>
</evidence>
<sequence length="206" mass="22620">MSPGTKKDLMFYGIAGTIALLLYLTGLHTQAIAYVQQGILATGLIRPDTELVRSSPTDTAPARPARMENLDFRMVDAAGEVVAAERLAGKVIFLNLWAVWCPPCLAEMPGIDRLYRDFADDERVAFVLLNVERDFTKGRALVEDRGFAFPVYQLLGPLPAELASSTLPTTYVLGPAGEVLLSHRGMADYDTEEFREVLEKLAAEAE</sequence>
<dbReference type="InterPro" id="IPR036249">
    <property type="entry name" value="Thioredoxin-like_sf"/>
</dbReference>